<feature type="region of interest" description="Disordered" evidence="1">
    <location>
        <begin position="279"/>
        <end position="300"/>
    </location>
</feature>
<evidence type="ECO:0000313" key="4">
    <source>
        <dbReference type="Proteomes" id="UP000272942"/>
    </source>
</evidence>
<feature type="compositionally biased region" description="Polar residues" evidence="1">
    <location>
        <begin position="279"/>
        <end position="292"/>
    </location>
</feature>
<evidence type="ECO:0000313" key="3">
    <source>
        <dbReference type="EMBL" id="VDP92865.1"/>
    </source>
</evidence>
<feature type="region of interest" description="Disordered" evidence="1">
    <location>
        <begin position="461"/>
        <end position="483"/>
    </location>
</feature>
<dbReference type="EMBL" id="UZAN01061104">
    <property type="protein sequence ID" value="VDP92865.1"/>
    <property type="molecule type" value="Genomic_DNA"/>
</dbReference>
<dbReference type="InterPro" id="IPR008936">
    <property type="entry name" value="Rho_GTPase_activation_prot"/>
</dbReference>
<keyword evidence="4" id="KW-1185">Reference proteome</keyword>
<dbReference type="GO" id="GO:0030334">
    <property type="term" value="P:regulation of cell migration"/>
    <property type="evidence" value="ECO:0007669"/>
    <property type="project" value="TreeGrafter"/>
</dbReference>
<dbReference type="Proteomes" id="UP000272942">
    <property type="component" value="Unassembled WGS sequence"/>
</dbReference>
<dbReference type="InterPro" id="IPR013548">
    <property type="entry name" value="Plexin_cytoplasmic_RasGAP_dom"/>
</dbReference>
<evidence type="ECO:0000259" key="2">
    <source>
        <dbReference type="Pfam" id="PF08337"/>
    </source>
</evidence>
<gene>
    <name evidence="3" type="ORF">ECPE_LOCUS15593</name>
</gene>
<accession>A0A183B8Q8</accession>
<dbReference type="InterPro" id="IPR031148">
    <property type="entry name" value="Plexin"/>
</dbReference>
<dbReference type="OrthoDB" id="125363at2759"/>
<dbReference type="WBParaSite" id="ECPE_0001563301-mRNA-1">
    <property type="protein sequence ID" value="ECPE_0001563301-mRNA-1"/>
    <property type="gene ID" value="ECPE_0001563301"/>
</dbReference>
<dbReference type="GO" id="GO:0017154">
    <property type="term" value="F:semaphorin receptor activity"/>
    <property type="evidence" value="ECO:0007669"/>
    <property type="project" value="InterPro"/>
</dbReference>
<dbReference type="Gene3D" id="1.10.506.10">
    <property type="entry name" value="GTPase Activation - p120gap, domain 1"/>
    <property type="match status" value="1"/>
</dbReference>
<dbReference type="Pfam" id="PF08337">
    <property type="entry name" value="Plexin_cytopl"/>
    <property type="match status" value="1"/>
</dbReference>
<reference evidence="5" key="1">
    <citation type="submission" date="2016-06" db="UniProtKB">
        <authorList>
            <consortium name="WormBaseParasite"/>
        </authorList>
    </citation>
    <scope>IDENTIFICATION</scope>
</reference>
<dbReference type="AlphaFoldDB" id="A0A183B8Q8"/>
<dbReference type="GO" id="GO:0002116">
    <property type="term" value="C:semaphorin receptor complex"/>
    <property type="evidence" value="ECO:0007669"/>
    <property type="project" value="TreeGrafter"/>
</dbReference>
<protein>
    <submittedName>
        <fullName evidence="5">Plexin_cytopl domain-containing protein</fullName>
    </submittedName>
</protein>
<reference evidence="3 4" key="2">
    <citation type="submission" date="2018-11" db="EMBL/GenBank/DDBJ databases">
        <authorList>
            <consortium name="Pathogen Informatics"/>
        </authorList>
    </citation>
    <scope>NUCLEOTIDE SEQUENCE [LARGE SCALE GENOMIC DNA]</scope>
    <source>
        <strain evidence="3 4">Egypt</strain>
    </source>
</reference>
<name>A0A183B8Q8_9TREM</name>
<organism evidence="5">
    <name type="scientific">Echinostoma caproni</name>
    <dbReference type="NCBI Taxonomy" id="27848"/>
    <lineage>
        <taxon>Eukaryota</taxon>
        <taxon>Metazoa</taxon>
        <taxon>Spiralia</taxon>
        <taxon>Lophotrochozoa</taxon>
        <taxon>Platyhelminthes</taxon>
        <taxon>Trematoda</taxon>
        <taxon>Digenea</taxon>
        <taxon>Plagiorchiida</taxon>
        <taxon>Echinostomata</taxon>
        <taxon>Echinostomatoidea</taxon>
        <taxon>Echinostomatidae</taxon>
        <taxon>Echinostoma</taxon>
    </lineage>
</organism>
<dbReference type="SUPFAM" id="SSF48350">
    <property type="entry name" value="GTPase activation domain, GAP"/>
    <property type="match status" value="1"/>
</dbReference>
<dbReference type="PANTHER" id="PTHR22625">
    <property type="entry name" value="PLEXIN"/>
    <property type="match status" value="1"/>
</dbReference>
<sequence length="495" mass="55020">MSSTPHPTPPHAPIFQLSVLKYMDKLFESIFSSVVQSQSLPSPIKYLFDFLDSRAVGLGVQDPKIVHSWKSNCPFCVFCILFPPVRLSISLQMRFWNQLITNLDYIFDIPLVRNTAFERSFHAFSQAMTYACAPTREKVTSESSCVKVLFAQDIQNQWTRVQNYYREIKAMPEVTTEDMHQLLEQHSMHHTNEFNVSWAVFELYTKYVEPCHDAIVTQLQQEALKQAYTFKSDQTVFSADPDCPHDGLGRPLWNPLQVIDTLNDVKKCMDQAQSRSWFSRDSPSTVTSSTANGIPPCSSPRLVSRMPTTLAHRAHPLHSAAATTSAHLLPGSLCSAYGGHTHPGMMMMMMNMNNFNGGGGSGAPGLGTTTTAPQSSALTNTEYPDTLRSFNTLTTEFAADEASRDTHKQPHPVAMMQPYHHLHHHHCYQVYESHGTLTDATSFVHPSSGIECSAALLPSSTPVMSSDPGGEMNRPQDAPVGTHCLTKPVHIPPPN</sequence>
<feature type="domain" description="Plexin cytoplasmic RasGAP" evidence="2">
    <location>
        <begin position="19"/>
        <end position="209"/>
    </location>
</feature>
<dbReference type="PANTHER" id="PTHR22625:SF70">
    <property type="entry name" value="PLEXIN A, ISOFORM A"/>
    <property type="match status" value="1"/>
</dbReference>
<evidence type="ECO:0000256" key="1">
    <source>
        <dbReference type="SAM" id="MobiDB-lite"/>
    </source>
</evidence>
<proteinExistence type="predicted"/>
<evidence type="ECO:0000313" key="5">
    <source>
        <dbReference type="WBParaSite" id="ECPE_0001563301-mRNA-1"/>
    </source>
</evidence>
<dbReference type="GO" id="GO:0005886">
    <property type="term" value="C:plasma membrane"/>
    <property type="evidence" value="ECO:0007669"/>
    <property type="project" value="TreeGrafter"/>
</dbReference>